<name>A0ACC2IEQ4_9PLEO</name>
<reference evidence="1" key="1">
    <citation type="submission" date="2022-11" db="EMBL/GenBank/DDBJ databases">
        <title>Genome Sequence of Boeremia exigua.</title>
        <authorList>
            <person name="Buettner E."/>
        </authorList>
    </citation>
    <scope>NUCLEOTIDE SEQUENCE</scope>
    <source>
        <strain evidence="1">CU02</strain>
    </source>
</reference>
<comment type="caution">
    <text evidence="1">The sequence shown here is derived from an EMBL/GenBank/DDBJ whole genome shotgun (WGS) entry which is preliminary data.</text>
</comment>
<gene>
    <name evidence="1" type="ORF">OPT61_g4329</name>
</gene>
<evidence type="ECO:0000313" key="1">
    <source>
        <dbReference type="EMBL" id="KAJ8113577.1"/>
    </source>
</evidence>
<proteinExistence type="predicted"/>
<evidence type="ECO:0000313" key="2">
    <source>
        <dbReference type="Proteomes" id="UP001153331"/>
    </source>
</evidence>
<keyword evidence="2" id="KW-1185">Reference proteome</keyword>
<sequence length="319" mass="35773">MTERRSARAAGRAAVKYTSDSEGSDFGEKTVKRSKKKSTQATPKRGTKRSQASNGETDKTPKRRKKSPETLAAEYKEKSKKQEEKAEKEKAKQQWEGWLSENDVSGKLLDAEPEREDCVTQTDAQKQYGLKADELITLKHFEKPNQYGGQTKLFLTADVKKVAFRKYGLLAGLTDEKRILEKGEELWKSEHVNDAQSSPKKPEKEAAPKPKTSKQKWAAYVEEHSVGDKKLSEAPEDSINQTDCKTEYQLLPSDLACLPHFPKPNPKYGNTTKLFSKPEVRDLAYRKAATVAGIDDTMDTEEFLSKGKELLGPAEDAEA</sequence>
<dbReference type="Proteomes" id="UP001153331">
    <property type="component" value="Unassembled WGS sequence"/>
</dbReference>
<dbReference type="EMBL" id="JAPHNI010000244">
    <property type="protein sequence ID" value="KAJ8113577.1"/>
    <property type="molecule type" value="Genomic_DNA"/>
</dbReference>
<accession>A0ACC2IEQ4</accession>
<protein>
    <submittedName>
        <fullName evidence="1">Uncharacterized protein</fullName>
    </submittedName>
</protein>
<organism evidence="1 2">
    <name type="scientific">Boeremia exigua</name>
    <dbReference type="NCBI Taxonomy" id="749465"/>
    <lineage>
        <taxon>Eukaryota</taxon>
        <taxon>Fungi</taxon>
        <taxon>Dikarya</taxon>
        <taxon>Ascomycota</taxon>
        <taxon>Pezizomycotina</taxon>
        <taxon>Dothideomycetes</taxon>
        <taxon>Pleosporomycetidae</taxon>
        <taxon>Pleosporales</taxon>
        <taxon>Pleosporineae</taxon>
        <taxon>Didymellaceae</taxon>
        <taxon>Boeremia</taxon>
    </lineage>
</organism>